<dbReference type="Proteomes" id="UP000285060">
    <property type="component" value="Unassembled WGS sequence"/>
</dbReference>
<comment type="caution">
    <text evidence="3">The sequence shown here is derived from an EMBL/GenBank/DDBJ whole genome shotgun (WGS) entry which is preliminary data.</text>
</comment>
<dbReference type="EMBL" id="QUSY01002504">
    <property type="protein sequence ID" value="RHY20985.1"/>
    <property type="molecule type" value="Genomic_DNA"/>
</dbReference>
<dbReference type="GO" id="GO:0035091">
    <property type="term" value="F:phosphatidylinositol binding"/>
    <property type="evidence" value="ECO:0007669"/>
    <property type="project" value="InterPro"/>
</dbReference>
<evidence type="ECO:0000259" key="2">
    <source>
        <dbReference type="PROSITE" id="PS50195"/>
    </source>
</evidence>
<gene>
    <name evidence="3" type="ORF">DYB32_009924</name>
</gene>
<dbReference type="SUPFAM" id="SSF64268">
    <property type="entry name" value="PX domain"/>
    <property type="match status" value="1"/>
</dbReference>
<feature type="region of interest" description="Disordered" evidence="1">
    <location>
        <begin position="1"/>
        <end position="27"/>
    </location>
</feature>
<dbReference type="VEuPathDB" id="FungiDB:H310_13040"/>
<keyword evidence="4" id="KW-1185">Reference proteome</keyword>
<accession>A0A418AHF6</accession>
<organism evidence="3 4">
    <name type="scientific">Aphanomyces invadans</name>
    <dbReference type="NCBI Taxonomy" id="157072"/>
    <lineage>
        <taxon>Eukaryota</taxon>
        <taxon>Sar</taxon>
        <taxon>Stramenopiles</taxon>
        <taxon>Oomycota</taxon>
        <taxon>Saprolegniomycetes</taxon>
        <taxon>Saprolegniales</taxon>
        <taxon>Verrucalvaceae</taxon>
        <taxon>Aphanomyces</taxon>
    </lineage>
</organism>
<reference evidence="3 4" key="1">
    <citation type="submission" date="2018-08" db="EMBL/GenBank/DDBJ databases">
        <title>Aphanomyces genome sequencing and annotation.</title>
        <authorList>
            <person name="Minardi D."/>
            <person name="Oidtmann B."/>
            <person name="Van Der Giezen M."/>
            <person name="Studholme D.J."/>
        </authorList>
    </citation>
    <scope>NUCLEOTIDE SEQUENCE [LARGE SCALE GENOMIC DNA]</scope>
    <source>
        <strain evidence="3 4">NJM0002</strain>
    </source>
</reference>
<name>A0A418AHF6_9STRA</name>
<dbReference type="InterPro" id="IPR001683">
    <property type="entry name" value="PX_dom"/>
</dbReference>
<dbReference type="Pfam" id="PF00787">
    <property type="entry name" value="PX"/>
    <property type="match status" value="1"/>
</dbReference>
<dbReference type="CDD" id="cd06093">
    <property type="entry name" value="PX_domain"/>
    <property type="match status" value="1"/>
</dbReference>
<feature type="domain" description="PX" evidence="2">
    <location>
        <begin position="39"/>
        <end position="160"/>
    </location>
</feature>
<feature type="compositionally biased region" description="Basic residues" evidence="1">
    <location>
        <begin position="1"/>
        <end position="12"/>
    </location>
</feature>
<dbReference type="PROSITE" id="PS50195">
    <property type="entry name" value="PX"/>
    <property type="match status" value="1"/>
</dbReference>
<dbReference type="Gene3D" id="3.30.1520.10">
    <property type="entry name" value="Phox-like domain"/>
    <property type="match status" value="1"/>
</dbReference>
<proteinExistence type="predicted"/>
<evidence type="ECO:0000256" key="1">
    <source>
        <dbReference type="SAM" id="MobiDB-lite"/>
    </source>
</evidence>
<dbReference type="InterPro" id="IPR036871">
    <property type="entry name" value="PX_dom_sf"/>
</dbReference>
<protein>
    <recommendedName>
        <fullName evidence="2">PX domain-containing protein</fullName>
    </recommendedName>
</protein>
<dbReference type="AlphaFoldDB" id="A0A418AHF6"/>
<evidence type="ECO:0000313" key="3">
    <source>
        <dbReference type="EMBL" id="RHY20985.1"/>
    </source>
</evidence>
<evidence type="ECO:0000313" key="4">
    <source>
        <dbReference type="Proteomes" id="UP000285060"/>
    </source>
</evidence>
<sequence>MSRASTSHHGRRPATTSTTTSSHLHDDNNNCYADGARTMWIKKWSYSKPTPGQSRSSFIEFTVLVRDSNLACKDPVVYEIHRRFSQFHALHKALRDHGFALPDMPTFDMWTNVLIKLVPDQALRDRQAQLQHVLDCISGSIAMQATAAYKAFVGTPSPDVKWRYTSLSDIRIHPGKGVLLAREGYA</sequence>